<reference evidence="3 4" key="2">
    <citation type="journal article" date="2011" name="PLoS ONE">
        <title>The Cyst-Dividing Bacterium Ramlibacter tataouinensis TTB310 Genome Reveals a Well-Stocked Toolbox for Adaptation to a Desert Environment.</title>
        <authorList>
            <person name="De Luca G."/>
            <person name="Barakat M."/>
            <person name="Ortet P."/>
            <person name="Fochesato S."/>
            <person name="Jourlin-Castelli C."/>
            <person name="Ansaldi M."/>
            <person name="Py B."/>
            <person name="Fichant G."/>
            <person name="Coutinho P.M."/>
            <person name="Voulhoux R."/>
            <person name="Bastien O."/>
            <person name="Marechal E."/>
            <person name="Henrissat B."/>
            <person name="Quentin Y."/>
            <person name="Noirot P."/>
            <person name="Filloux A."/>
            <person name="Mejean V."/>
            <person name="Dubow M.S."/>
            <person name="Barras F."/>
            <person name="Barbe V."/>
            <person name="Weissenbach J."/>
            <person name="Mihalcescu I."/>
            <person name="Vermeglio A."/>
            <person name="Achouak W."/>
            <person name="Heulin T."/>
        </authorList>
    </citation>
    <scope>NUCLEOTIDE SEQUENCE [LARGE SCALE GENOMIC DNA]</scope>
    <source>
        <strain evidence="4">ATCC BAA-407 / DSM 14655 / LMG 21543 / TTB310</strain>
    </source>
</reference>
<keyword evidence="1" id="KW-1133">Transmembrane helix</keyword>
<organism evidence="3 4">
    <name type="scientific">Ramlibacter tataouinensis (strain ATCC BAA-407 / DSM 14655 / LMG 21543 / TTB310)</name>
    <dbReference type="NCBI Taxonomy" id="365046"/>
    <lineage>
        <taxon>Bacteria</taxon>
        <taxon>Pseudomonadati</taxon>
        <taxon>Pseudomonadota</taxon>
        <taxon>Betaproteobacteria</taxon>
        <taxon>Burkholderiales</taxon>
        <taxon>Comamonadaceae</taxon>
        <taxon>Ramlibacter</taxon>
    </lineage>
</organism>
<dbReference type="Proteomes" id="UP000008385">
    <property type="component" value="Chromosome"/>
</dbReference>
<proteinExistence type="predicted"/>
<dbReference type="KEGG" id="rta:Rta_25100"/>
<dbReference type="HOGENOM" id="CLU_1426939_0_0_4"/>
<dbReference type="GO" id="GO:0016020">
    <property type="term" value="C:membrane"/>
    <property type="evidence" value="ECO:0007669"/>
    <property type="project" value="InterPro"/>
</dbReference>
<dbReference type="Pfam" id="PF08019">
    <property type="entry name" value="EptA_B_N"/>
    <property type="match status" value="1"/>
</dbReference>
<dbReference type="OrthoDB" id="8903491at2"/>
<dbReference type="EMBL" id="CP000245">
    <property type="protein sequence ID" value="AEG93608.1"/>
    <property type="molecule type" value="Genomic_DNA"/>
</dbReference>
<keyword evidence="4" id="KW-1185">Reference proteome</keyword>
<evidence type="ECO:0000313" key="3">
    <source>
        <dbReference type="EMBL" id="AEG93608.1"/>
    </source>
</evidence>
<keyword evidence="1" id="KW-0472">Membrane</keyword>
<feature type="domain" description="Phosphoethanolamine transferase N-terminal" evidence="2">
    <location>
        <begin position="71"/>
        <end position="185"/>
    </location>
</feature>
<dbReference type="eggNOG" id="COG2194">
    <property type="taxonomic scope" value="Bacteria"/>
</dbReference>
<accession>F5Y2R2</accession>
<dbReference type="AlphaFoldDB" id="F5Y2R2"/>
<feature type="transmembrane region" description="Helical" evidence="1">
    <location>
        <begin position="164"/>
        <end position="187"/>
    </location>
</feature>
<dbReference type="InterPro" id="IPR012549">
    <property type="entry name" value="EptA-like_N"/>
</dbReference>
<protein>
    <submittedName>
        <fullName evidence="3">Candidate membrane protein</fullName>
    </submittedName>
</protein>
<feature type="transmembrane region" description="Helical" evidence="1">
    <location>
        <begin position="130"/>
        <end position="152"/>
    </location>
</feature>
<sequence>MLRNPSLKLFRSTGYESILAPGETRMALHPGWMILAVSAWVGFACNVALWRALATGTGLSWAMATGTLVAAAVGTFLSLFGWRRTLKPVASLMVLLAATLACGIWTQSLPVNGQLMGKGASALLPEWTSLLSWQAPTLLVVLALLPLLWVWQKQLRRLPGPTQLAANITGMVTGACVLAGIAFLLAVRPL</sequence>
<evidence type="ECO:0000313" key="4">
    <source>
        <dbReference type="Proteomes" id="UP000008385"/>
    </source>
</evidence>
<dbReference type="RefSeq" id="WP_013901840.1">
    <property type="nucleotide sequence ID" value="NC_015677.1"/>
</dbReference>
<feature type="transmembrane region" description="Helical" evidence="1">
    <location>
        <begin position="89"/>
        <end position="110"/>
    </location>
</feature>
<name>F5Y2R2_RAMTT</name>
<gene>
    <name evidence="3" type="ordered locus">Rta_25100</name>
</gene>
<keyword evidence="1" id="KW-0812">Transmembrane</keyword>
<feature type="transmembrane region" description="Helical" evidence="1">
    <location>
        <begin position="59"/>
        <end position="82"/>
    </location>
</feature>
<feature type="transmembrane region" description="Helical" evidence="1">
    <location>
        <begin position="32"/>
        <end position="53"/>
    </location>
</feature>
<evidence type="ECO:0000256" key="1">
    <source>
        <dbReference type="SAM" id="Phobius"/>
    </source>
</evidence>
<reference evidence="4" key="1">
    <citation type="submission" date="2006-01" db="EMBL/GenBank/DDBJ databases">
        <title>Genome of the cyst-dividing bacterium Ramlibacter tataouinensis.</title>
        <authorList>
            <person name="Barakat M."/>
            <person name="Ortet P."/>
            <person name="De Luca G."/>
            <person name="Jourlin-Castelli C."/>
            <person name="Ansaldi M."/>
            <person name="Py B."/>
            <person name="Fichant G."/>
            <person name="Coutinho P."/>
            <person name="Voulhoux R."/>
            <person name="Bastien O."/>
            <person name="Roy S."/>
            <person name="Marechal E."/>
            <person name="Henrissat B."/>
            <person name="Quentin Y."/>
            <person name="Noirot P."/>
            <person name="Filloux A."/>
            <person name="Mejean V."/>
            <person name="DuBow M."/>
            <person name="Barras F."/>
            <person name="Heulin T."/>
        </authorList>
    </citation>
    <scope>NUCLEOTIDE SEQUENCE [LARGE SCALE GENOMIC DNA]</scope>
    <source>
        <strain evidence="4">ATCC BAA-407 / DSM 14655 / LMG 21543 / TTB310</strain>
    </source>
</reference>
<evidence type="ECO:0000259" key="2">
    <source>
        <dbReference type="Pfam" id="PF08019"/>
    </source>
</evidence>